<dbReference type="SMART" id="SM00304">
    <property type="entry name" value="HAMP"/>
    <property type="match status" value="1"/>
</dbReference>
<organism evidence="5 6">
    <name type="scientific">Clostridium felsineum</name>
    <dbReference type="NCBI Taxonomy" id="36839"/>
    <lineage>
        <taxon>Bacteria</taxon>
        <taxon>Bacillati</taxon>
        <taxon>Bacillota</taxon>
        <taxon>Clostridia</taxon>
        <taxon>Eubacteriales</taxon>
        <taxon>Clostridiaceae</taxon>
        <taxon>Clostridium</taxon>
    </lineage>
</organism>
<keyword evidence="4" id="KW-0812">Transmembrane</keyword>
<dbReference type="SMART" id="SM00283">
    <property type="entry name" value="MA"/>
    <property type="match status" value="1"/>
</dbReference>
<dbReference type="PANTHER" id="PTHR32089">
    <property type="entry name" value="METHYL-ACCEPTING CHEMOTAXIS PROTEIN MCPB"/>
    <property type="match status" value="1"/>
</dbReference>
<proteinExistence type="inferred from homology"/>
<dbReference type="Proteomes" id="UP000190951">
    <property type="component" value="Chromosome"/>
</dbReference>
<evidence type="ECO:0000313" key="5">
    <source>
        <dbReference type="EMBL" id="URZ10117.1"/>
    </source>
</evidence>
<dbReference type="PRINTS" id="PR00260">
    <property type="entry name" value="CHEMTRNSDUCR"/>
</dbReference>
<dbReference type="SUPFAM" id="SSF58104">
    <property type="entry name" value="Methyl-accepting chemotaxis protein (MCP) signaling domain"/>
    <property type="match status" value="1"/>
</dbReference>
<gene>
    <name evidence="5" type="ORF">CROST_008250</name>
</gene>
<keyword evidence="1" id="KW-0807">Transducer</keyword>
<reference evidence="5 6" key="1">
    <citation type="submission" date="2022-04" db="EMBL/GenBank/DDBJ databases">
        <title>Genome sequence of C. roseum typestrain.</title>
        <authorList>
            <person name="Poehlein A."/>
            <person name="Schoch T."/>
            <person name="Duerre P."/>
            <person name="Daniel R."/>
        </authorList>
    </citation>
    <scope>NUCLEOTIDE SEQUENCE [LARGE SCALE GENOMIC DNA]</scope>
    <source>
        <strain evidence="5 6">DSM 7320</strain>
    </source>
</reference>
<dbReference type="GO" id="GO:0006935">
    <property type="term" value="P:chemotaxis"/>
    <property type="evidence" value="ECO:0007669"/>
    <property type="project" value="InterPro"/>
</dbReference>
<feature type="transmembrane region" description="Helical" evidence="4">
    <location>
        <begin position="190"/>
        <end position="215"/>
    </location>
</feature>
<dbReference type="EMBL" id="CP096983">
    <property type="protein sequence ID" value="URZ10117.1"/>
    <property type="molecule type" value="Genomic_DNA"/>
</dbReference>
<dbReference type="STRING" id="84029.CROST_17100"/>
<comment type="similarity">
    <text evidence="2">Belongs to the methyl-accepting chemotaxis (MCP) protein family.</text>
</comment>
<dbReference type="GO" id="GO:0016020">
    <property type="term" value="C:membrane"/>
    <property type="evidence" value="ECO:0007669"/>
    <property type="project" value="InterPro"/>
</dbReference>
<accession>A0A1S8LZT5</accession>
<dbReference type="CDD" id="cd06225">
    <property type="entry name" value="HAMP"/>
    <property type="match status" value="1"/>
</dbReference>
<feature type="compositionally biased region" description="Basic and acidic residues" evidence="3">
    <location>
        <begin position="343"/>
        <end position="353"/>
    </location>
</feature>
<dbReference type="Pfam" id="PF00015">
    <property type="entry name" value="MCPsignal"/>
    <property type="match status" value="1"/>
</dbReference>
<name>A0A1S8LZT5_9CLOT</name>
<keyword evidence="6" id="KW-1185">Reference proteome</keyword>
<evidence type="ECO:0000313" key="6">
    <source>
        <dbReference type="Proteomes" id="UP000190951"/>
    </source>
</evidence>
<dbReference type="PROSITE" id="PS50111">
    <property type="entry name" value="CHEMOTAXIS_TRANSDUC_2"/>
    <property type="match status" value="1"/>
</dbReference>
<dbReference type="Gene3D" id="1.10.287.950">
    <property type="entry name" value="Methyl-accepting chemotaxis protein"/>
    <property type="match status" value="1"/>
</dbReference>
<dbReference type="RefSeq" id="WP_077834576.1">
    <property type="nucleotide sequence ID" value="NZ_CP096983.1"/>
</dbReference>
<protein>
    <submittedName>
        <fullName evidence="5">Uncharacterized protein</fullName>
    </submittedName>
</protein>
<evidence type="ECO:0000256" key="1">
    <source>
        <dbReference type="ARBA" id="ARBA00023224"/>
    </source>
</evidence>
<keyword evidence="4" id="KW-0472">Membrane</keyword>
<keyword evidence="4" id="KW-1133">Transmembrane helix</keyword>
<dbReference type="KEGG" id="crw:CROST_008250"/>
<feature type="transmembrane region" description="Helical" evidence="4">
    <location>
        <begin position="12"/>
        <end position="32"/>
    </location>
</feature>
<dbReference type="PROSITE" id="PS50885">
    <property type="entry name" value="HAMP"/>
    <property type="match status" value="1"/>
</dbReference>
<evidence type="ECO:0000256" key="2">
    <source>
        <dbReference type="ARBA" id="ARBA00029447"/>
    </source>
</evidence>
<evidence type="ECO:0000256" key="4">
    <source>
        <dbReference type="SAM" id="Phobius"/>
    </source>
</evidence>
<dbReference type="GO" id="GO:0004888">
    <property type="term" value="F:transmembrane signaling receptor activity"/>
    <property type="evidence" value="ECO:0007669"/>
    <property type="project" value="InterPro"/>
</dbReference>
<dbReference type="PANTHER" id="PTHR32089:SF112">
    <property type="entry name" value="LYSOZYME-LIKE PROTEIN-RELATED"/>
    <property type="match status" value="1"/>
</dbReference>
<dbReference type="Pfam" id="PF12729">
    <property type="entry name" value="4HB_MCP_1"/>
    <property type="match status" value="1"/>
</dbReference>
<dbReference type="Pfam" id="PF00672">
    <property type="entry name" value="HAMP"/>
    <property type="match status" value="1"/>
</dbReference>
<dbReference type="AlphaFoldDB" id="A0A1S8LZT5"/>
<dbReference type="InterPro" id="IPR003660">
    <property type="entry name" value="HAMP_dom"/>
</dbReference>
<dbReference type="InterPro" id="IPR004089">
    <property type="entry name" value="MCPsignal_dom"/>
</dbReference>
<evidence type="ECO:0000256" key="3">
    <source>
        <dbReference type="SAM" id="MobiDB-lite"/>
    </source>
</evidence>
<dbReference type="InterPro" id="IPR024478">
    <property type="entry name" value="HlyB_4HB_MCP"/>
</dbReference>
<dbReference type="InterPro" id="IPR004090">
    <property type="entry name" value="Chemotax_Me-accpt_rcpt"/>
</dbReference>
<dbReference type="GO" id="GO:0007165">
    <property type="term" value="P:signal transduction"/>
    <property type="evidence" value="ECO:0007669"/>
    <property type="project" value="UniProtKB-KW"/>
</dbReference>
<sequence length="573" mass="64404">MKWFKNLKMAPKLMSTYFVMIIFILVVGGIGIKNANQMYKNGLQMHDYSFAAIKKLDDIKQNVADIRYDILKITYDNNSSDEINNLEREISEKSTKIDADMNYYNQNLLSNDEKKIFNAVNEDLLEYRNTYSRVLDYMNLSSTDEAKNEFNQLSQLRDKLSNDINKNISVKTNQTDKANNQNKSTYYSSFYIFIGIIVLDAVVAIAMGSMLAIFISKRLKKISKFVESVGNGDLTKTFKVDSKDEIGMLGESLNKAVEAMQELVKVIYKNADEMGVSSEELSATTQEISSKIQAMNDEVESIVNEIQSNSMTSEEISSSVQAVDMSVSKLSSKAGDGNSNSTEAKKRAERAQDQSDISIKRIQDVYEKKEKKILESIEKGKVVENIRVMADTIGNISEQTNLLALNAAIESARAGEMGKGFSVVADEIRKLSEESSKAVEEIYNTISKVQEAFKSMQIDSKEILQFIDKDIREELTSFKDMGKNYYSDSQFVSSMSEQVALMSENLRVTINQVNGAVKGMSETSKKSSEKSQFIRESINETSKAIEQVAITSQTQAELALKLNNVVQRFKVNL</sequence>
<feature type="region of interest" description="Disordered" evidence="3">
    <location>
        <begin position="327"/>
        <end position="353"/>
    </location>
</feature>